<gene>
    <name evidence="2" type="ORF">GG681_06505</name>
</gene>
<keyword evidence="3" id="KW-1185">Reference proteome</keyword>
<feature type="chain" id="PRO_5032721660" evidence="1">
    <location>
        <begin position="17"/>
        <end position="228"/>
    </location>
</feature>
<dbReference type="NCBIfam" id="TIGR03223">
    <property type="entry name" value="Phn_opern_protn"/>
    <property type="match status" value="1"/>
</dbReference>
<keyword evidence="1" id="KW-0732">Signal</keyword>
<dbReference type="EMBL" id="WIXK01000003">
    <property type="protein sequence ID" value="MQY42286.1"/>
    <property type="molecule type" value="Genomic_DNA"/>
</dbReference>
<organism evidence="2 3">
    <name type="scientific">Tritonibacter aquimaris</name>
    <dbReference type="NCBI Taxonomy" id="2663379"/>
    <lineage>
        <taxon>Bacteria</taxon>
        <taxon>Pseudomonadati</taxon>
        <taxon>Pseudomonadota</taxon>
        <taxon>Alphaproteobacteria</taxon>
        <taxon>Rhodobacterales</taxon>
        <taxon>Paracoccaceae</taxon>
        <taxon>Tritonibacter</taxon>
    </lineage>
</organism>
<evidence type="ECO:0000313" key="3">
    <source>
        <dbReference type="Proteomes" id="UP000436694"/>
    </source>
</evidence>
<name>A0A844AYP1_9RHOB</name>
<dbReference type="Proteomes" id="UP000436694">
    <property type="component" value="Unassembled WGS sequence"/>
</dbReference>
<sequence length="228" mass="25115">MTFTRYAIYFAPPAHAAWSQFATSWLGWDMEKGREVAHPAISGLDIAAITQVPRKYGLHATMKPPMRLAEGQSYEALHDACKTLAAKQKPVTLDGLEIARLGRFLALRTIGDESALNALAAACVTELDAFRAPLTEADLEKRRANGLTAEQDAHLVKWGYPYVLDQFRFHITLTGKLPKADLPAVEAALTEELKPLLPHPFEISDLALMGEAEDGRFHLIHRYALAAG</sequence>
<evidence type="ECO:0000313" key="2">
    <source>
        <dbReference type="EMBL" id="MQY42286.1"/>
    </source>
</evidence>
<dbReference type="InterPro" id="IPR009389">
    <property type="entry name" value="DUF1045"/>
</dbReference>
<dbReference type="RefSeq" id="WP_153546327.1">
    <property type="nucleotide sequence ID" value="NZ_WIXK01000003.1"/>
</dbReference>
<comment type="caution">
    <text evidence="2">The sequence shown here is derived from an EMBL/GenBank/DDBJ whole genome shotgun (WGS) entry which is preliminary data.</text>
</comment>
<dbReference type="Gene3D" id="3.90.1140.10">
    <property type="entry name" value="Cyclic phosphodiesterase"/>
    <property type="match status" value="1"/>
</dbReference>
<protein>
    <submittedName>
        <fullName evidence="2">DUF1045 domain-containing protein</fullName>
    </submittedName>
</protein>
<dbReference type="PIRSF" id="PIRSF033328">
    <property type="entry name" value="Phest_Mll4975"/>
    <property type="match status" value="1"/>
</dbReference>
<accession>A0A844AYP1</accession>
<reference evidence="2 3" key="1">
    <citation type="submission" date="2019-10" db="EMBL/GenBank/DDBJ databases">
        <title>Epibacterium sp. nov., isolated from seawater.</title>
        <authorList>
            <person name="Zhang X."/>
            <person name="Li N."/>
        </authorList>
    </citation>
    <scope>NUCLEOTIDE SEQUENCE [LARGE SCALE GENOMIC DNA]</scope>
    <source>
        <strain evidence="2 3">SM1969</strain>
    </source>
</reference>
<proteinExistence type="predicted"/>
<dbReference type="AlphaFoldDB" id="A0A844AYP1"/>
<dbReference type="Pfam" id="PF06299">
    <property type="entry name" value="DUF1045"/>
    <property type="match status" value="1"/>
</dbReference>
<evidence type="ECO:0000256" key="1">
    <source>
        <dbReference type="SAM" id="SignalP"/>
    </source>
</evidence>
<feature type="signal peptide" evidence="1">
    <location>
        <begin position="1"/>
        <end position="16"/>
    </location>
</feature>